<name>A0A2T1NGH4_9FLAO</name>
<dbReference type="InterPro" id="IPR009057">
    <property type="entry name" value="Homeodomain-like_sf"/>
</dbReference>
<dbReference type="SUPFAM" id="SSF46689">
    <property type="entry name" value="Homeodomain-like"/>
    <property type="match status" value="1"/>
</dbReference>
<dbReference type="Gene3D" id="1.10.357.10">
    <property type="entry name" value="Tetracycline Repressor, domain 2"/>
    <property type="match status" value="1"/>
</dbReference>
<gene>
    <name evidence="4" type="ORF">C7H61_05140</name>
</gene>
<feature type="domain" description="HTH tetR-type" evidence="3">
    <location>
        <begin position="24"/>
        <end position="84"/>
    </location>
</feature>
<evidence type="ECO:0000256" key="1">
    <source>
        <dbReference type="ARBA" id="ARBA00023125"/>
    </source>
</evidence>
<dbReference type="RefSeq" id="WP_036226918.1">
    <property type="nucleotide sequence ID" value="NZ_JACHWV010000001.1"/>
</dbReference>
<dbReference type="EMBL" id="PXOT01000020">
    <property type="protein sequence ID" value="PSG91963.1"/>
    <property type="molecule type" value="Genomic_DNA"/>
</dbReference>
<evidence type="ECO:0000259" key="3">
    <source>
        <dbReference type="PROSITE" id="PS50977"/>
    </source>
</evidence>
<sequence>MQKLLSNLKITINENIFLKDPESSDLGKRIVENSILLIDEIGFDDFTFKKLGAKIGSNESSIYRYFENKHNLLVYLASWYWSWTEYQLVFAINNIADPLKKLDLAIEVLTKTTTLDSTFKHIDEVVLKRIIINEYSKSYLTKQVDLDNDEGYFSIYKRLVIRLKELIQEANKDYKYAFCLANTVIEGSLHQQYLKDHFKSISGLKPNEAPTEFYKDLVFNTLNISPNE</sequence>
<proteinExistence type="predicted"/>
<evidence type="ECO:0000256" key="2">
    <source>
        <dbReference type="PROSITE-ProRule" id="PRU00335"/>
    </source>
</evidence>
<evidence type="ECO:0000313" key="5">
    <source>
        <dbReference type="Proteomes" id="UP000238430"/>
    </source>
</evidence>
<protein>
    <submittedName>
        <fullName evidence="4">TetR/AcrR family transcriptional regulator</fullName>
    </submittedName>
</protein>
<dbReference type="Pfam" id="PF00440">
    <property type="entry name" value="TetR_N"/>
    <property type="match status" value="1"/>
</dbReference>
<keyword evidence="5" id="KW-1185">Reference proteome</keyword>
<dbReference type="GO" id="GO:0003677">
    <property type="term" value="F:DNA binding"/>
    <property type="evidence" value="ECO:0007669"/>
    <property type="project" value="UniProtKB-UniRule"/>
</dbReference>
<dbReference type="InterPro" id="IPR001647">
    <property type="entry name" value="HTH_TetR"/>
</dbReference>
<dbReference type="AlphaFoldDB" id="A0A2T1NGH4"/>
<evidence type="ECO:0000313" key="4">
    <source>
        <dbReference type="EMBL" id="PSG91963.1"/>
    </source>
</evidence>
<dbReference type="PROSITE" id="PS50977">
    <property type="entry name" value="HTH_TETR_2"/>
    <property type="match status" value="1"/>
</dbReference>
<organism evidence="4 5">
    <name type="scientific">Mesoflavibacter zeaxanthinifaciens subsp. sabulilitoris</name>
    <dbReference type="NCBI Taxonomy" id="1520893"/>
    <lineage>
        <taxon>Bacteria</taxon>
        <taxon>Pseudomonadati</taxon>
        <taxon>Bacteroidota</taxon>
        <taxon>Flavobacteriia</taxon>
        <taxon>Flavobacteriales</taxon>
        <taxon>Flavobacteriaceae</taxon>
        <taxon>Mesoflavibacter</taxon>
    </lineage>
</organism>
<dbReference type="Proteomes" id="UP000238430">
    <property type="component" value="Unassembled WGS sequence"/>
</dbReference>
<comment type="caution">
    <text evidence="4">The sequence shown here is derived from an EMBL/GenBank/DDBJ whole genome shotgun (WGS) entry which is preliminary data.</text>
</comment>
<keyword evidence="1 2" id="KW-0238">DNA-binding</keyword>
<reference evidence="4 5" key="1">
    <citation type="submission" date="2018-03" db="EMBL/GenBank/DDBJ databases">
        <title>Mesoflavibacter sp. HG37 and Mesoflavibacter sp. HG96 sp.nov., two marine bacteria isolated from seawater of Western Pacific Ocean.</title>
        <authorList>
            <person name="Cheng H."/>
            <person name="Wu Y.-H."/>
            <person name="Guo L.-L."/>
            <person name="Xu X.-W."/>
        </authorList>
    </citation>
    <scope>NUCLEOTIDE SEQUENCE [LARGE SCALE GENOMIC DNA]</scope>
    <source>
        <strain evidence="4 5">KCTC 42117</strain>
    </source>
</reference>
<feature type="DNA-binding region" description="H-T-H motif" evidence="2">
    <location>
        <begin position="47"/>
        <end position="66"/>
    </location>
</feature>
<accession>A0A2T1NGH4</accession>
<dbReference type="OrthoDB" id="649282at2"/>